<sequence>MSGKWHLGLTPERSPYQRGFKRSFAPARSNHFAYTPELNEEQPRRFLEATSIPLHMEGDKYVTELLEGWRSFNRYGDIMLKYLKEWKGLKDKRGPALLCLLSPTAPHWFLLAPQYVYDDGSGALHLRRLKQLKKFGLVPQDVKPHPVSAEDSPEWEDITPEQKARSARTMECFAGMVECIDSNVDKVLDCLESIGKLDNTFACFMSDNGAEGAAYEAYTIVQTTVMEHLKQYYNNSLKHPAPTYTRTAKLSTWVVNHSPPSSQAAKRASTIRSSSEAGKRVVAPRSARAIGRRCGFLSPKDLRNGSFLT</sequence>
<name>A0A2N3N8M7_9PEZI</name>
<evidence type="ECO:0000313" key="5">
    <source>
        <dbReference type="Proteomes" id="UP000233524"/>
    </source>
</evidence>
<accession>A0A2N3N8M7</accession>
<proteinExistence type="inferred from homology"/>
<dbReference type="VEuPathDB" id="FungiDB:jhhlp_004817"/>
<dbReference type="AlphaFoldDB" id="A0A2N3N8M7"/>
<dbReference type="PANTHER" id="PTHR42693:SF46">
    <property type="entry name" value="PUTATIVE (AFU_ORTHOLOGUE AFUA_5G12940)-RELATED"/>
    <property type="match status" value="1"/>
</dbReference>
<feature type="region of interest" description="Disordered" evidence="2">
    <location>
        <begin position="259"/>
        <end position="280"/>
    </location>
</feature>
<protein>
    <recommendedName>
        <fullName evidence="3">Sulfatase N-terminal domain-containing protein</fullName>
    </recommendedName>
</protein>
<dbReference type="Gene3D" id="3.40.720.10">
    <property type="entry name" value="Alkaline Phosphatase, subunit A"/>
    <property type="match status" value="1"/>
</dbReference>
<dbReference type="Pfam" id="PF00884">
    <property type="entry name" value="Sulfatase"/>
    <property type="match status" value="1"/>
</dbReference>
<dbReference type="PANTHER" id="PTHR42693">
    <property type="entry name" value="ARYLSULFATASE FAMILY MEMBER"/>
    <property type="match status" value="1"/>
</dbReference>
<dbReference type="InterPro" id="IPR000917">
    <property type="entry name" value="Sulfatase_N"/>
</dbReference>
<reference evidence="4 5" key="1">
    <citation type="journal article" date="2017" name="G3 (Bethesda)">
        <title>First Draft Genome Sequence of the Pathogenic Fungus Lomentospora prolificans (Formerly Scedosporium prolificans).</title>
        <authorList>
            <person name="Luo R."/>
            <person name="Zimin A."/>
            <person name="Workman R."/>
            <person name="Fan Y."/>
            <person name="Pertea G."/>
            <person name="Grossman N."/>
            <person name="Wear M.P."/>
            <person name="Jia B."/>
            <person name="Miller H."/>
            <person name="Casadevall A."/>
            <person name="Timp W."/>
            <person name="Zhang S.X."/>
            <person name="Salzberg S.L."/>
        </authorList>
    </citation>
    <scope>NUCLEOTIDE SEQUENCE [LARGE SCALE GENOMIC DNA]</scope>
    <source>
        <strain evidence="4 5">JHH-5317</strain>
    </source>
</reference>
<dbReference type="EMBL" id="NLAX01000094">
    <property type="protein sequence ID" value="PKS08764.1"/>
    <property type="molecule type" value="Genomic_DNA"/>
</dbReference>
<evidence type="ECO:0000256" key="2">
    <source>
        <dbReference type="SAM" id="MobiDB-lite"/>
    </source>
</evidence>
<evidence type="ECO:0000256" key="1">
    <source>
        <dbReference type="ARBA" id="ARBA00008779"/>
    </source>
</evidence>
<gene>
    <name evidence="4" type="ORF">jhhlp_004817</name>
</gene>
<dbReference type="STRING" id="41688.A0A2N3N8M7"/>
<evidence type="ECO:0000313" key="4">
    <source>
        <dbReference type="EMBL" id="PKS08764.1"/>
    </source>
</evidence>
<dbReference type="OrthoDB" id="103349at2759"/>
<organism evidence="4 5">
    <name type="scientific">Lomentospora prolificans</name>
    <dbReference type="NCBI Taxonomy" id="41688"/>
    <lineage>
        <taxon>Eukaryota</taxon>
        <taxon>Fungi</taxon>
        <taxon>Dikarya</taxon>
        <taxon>Ascomycota</taxon>
        <taxon>Pezizomycotina</taxon>
        <taxon>Sordariomycetes</taxon>
        <taxon>Hypocreomycetidae</taxon>
        <taxon>Microascales</taxon>
        <taxon>Microascaceae</taxon>
        <taxon>Lomentospora</taxon>
    </lineage>
</organism>
<comment type="caution">
    <text evidence="4">The sequence shown here is derived from an EMBL/GenBank/DDBJ whole genome shotgun (WGS) entry which is preliminary data.</text>
</comment>
<dbReference type="SUPFAM" id="SSF53649">
    <property type="entry name" value="Alkaline phosphatase-like"/>
    <property type="match status" value="1"/>
</dbReference>
<comment type="similarity">
    <text evidence="1">Belongs to the sulfatase family.</text>
</comment>
<dbReference type="GO" id="GO:0004065">
    <property type="term" value="F:arylsulfatase activity"/>
    <property type="evidence" value="ECO:0007669"/>
    <property type="project" value="TreeGrafter"/>
</dbReference>
<feature type="domain" description="Sulfatase N-terminal" evidence="3">
    <location>
        <begin position="2"/>
        <end position="212"/>
    </location>
</feature>
<dbReference type="InterPro" id="IPR050738">
    <property type="entry name" value="Sulfatase"/>
</dbReference>
<keyword evidence="5" id="KW-1185">Reference proteome</keyword>
<dbReference type="Proteomes" id="UP000233524">
    <property type="component" value="Unassembled WGS sequence"/>
</dbReference>
<feature type="compositionally biased region" description="Polar residues" evidence="2">
    <location>
        <begin position="259"/>
        <end position="276"/>
    </location>
</feature>
<evidence type="ECO:0000259" key="3">
    <source>
        <dbReference type="Pfam" id="PF00884"/>
    </source>
</evidence>
<dbReference type="InParanoid" id="A0A2N3N8M7"/>
<dbReference type="InterPro" id="IPR017850">
    <property type="entry name" value="Alkaline_phosphatase_core_sf"/>
</dbReference>